<keyword evidence="12" id="KW-0175">Coiled coil</keyword>
<dbReference type="InterPro" id="IPR015500">
    <property type="entry name" value="Peptidase_S8_subtilisin-rel"/>
</dbReference>
<keyword evidence="8" id="KW-1015">Disulfide bond</keyword>
<evidence type="ECO:0000313" key="17">
    <source>
        <dbReference type="RefSeq" id="XP_031550934.1"/>
    </source>
</evidence>
<dbReference type="SUPFAM" id="SSF54897">
    <property type="entry name" value="Protease propeptides/inhibitors"/>
    <property type="match status" value="1"/>
</dbReference>
<dbReference type="GeneID" id="116288300"/>
<keyword evidence="4 14" id="KW-0732">Signal</keyword>
<keyword evidence="16" id="KW-1185">Reference proteome</keyword>
<evidence type="ECO:0000256" key="2">
    <source>
        <dbReference type="ARBA" id="ARBA00022670"/>
    </source>
</evidence>
<dbReference type="InterPro" id="IPR032815">
    <property type="entry name" value="S8_pro-domain"/>
</dbReference>
<evidence type="ECO:0000256" key="3">
    <source>
        <dbReference type="ARBA" id="ARBA00022685"/>
    </source>
</evidence>
<dbReference type="InterPro" id="IPR023828">
    <property type="entry name" value="Peptidase_S8_Ser-AS"/>
</dbReference>
<evidence type="ECO:0000256" key="1">
    <source>
        <dbReference type="ARBA" id="ARBA00005325"/>
    </source>
</evidence>
<keyword evidence="7" id="KW-0865">Zymogen</keyword>
<feature type="active site" description="Charge relay system" evidence="10 11">
    <location>
        <position position="187"/>
    </location>
</feature>
<sequence>MNIRLSLWSLVIFTSLIGTLVASDVEENAEELGPFDREDGKGLSNIWAVEVDSDDNSEVDEIARSYGFKNIGRIGSLPGHYEFVREEKGTRSKRSTMTLTKRLIAHPRVKWAQQQRILERVKRDFFDALEASEQERDKRYFNDPSFPQQWYLKNHGQFGIPKGNDIGVLPVWKRGYTGKGVVVSILDDGLDHTHPDLKRNYDPKASIDLNSKDDDPFPNDSDPYNAHGTKCGGEVGAQADNEICGVGVAPNVSLGGVRMLDGTATDLLESHALSFKPQYVDIYSNCWGPKDDGKTFGRPGPLGQKALKNGAMKGRGGKGSIFVWATGNGGLVDDDCNCDGYTSSIYTISVGAVSSYGLSTYYDEQCSSTMCVTFTGDSHRGGEEEFVLVTTDLKHKCTKKFRGTSSAAPLASGIFALVLEANPNLTWRDLQHIVVQTAQVTSPKDEGWRRNGANVLFNHKFGFGRLNASSLINAALGWKHVAEQHVCNVKGIKHENRHFERNGKLVVRIRTDGCKGKNNEIKKLEHVQVTVSLAHQHRGALSISIRSPMGTDSMLLSTRRYDSSSNGLDNWTFMTVHFWGENPAGWWEITFTDNSDSMNKKRATFDMEEEERQEINSRRRKKAHRNEIPFPYGAGYEVEKPRQFKRSEAEELANNYDKFRDEIRHGRFGGDYMRDQIASQDEAQQLEDVLQDEENLGMYDQKSKITGYLKSLSLTLYGTDK</sequence>
<dbReference type="Pfam" id="PF00082">
    <property type="entry name" value="Peptidase_S8"/>
    <property type="match status" value="1"/>
</dbReference>
<dbReference type="PROSITE" id="PS00138">
    <property type="entry name" value="SUBTILASE_SER"/>
    <property type="match status" value="1"/>
</dbReference>
<feature type="coiled-coil region" evidence="12">
    <location>
        <begin position="607"/>
        <end position="662"/>
    </location>
</feature>
<organism evidence="16 17">
    <name type="scientific">Actinia tenebrosa</name>
    <name type="common">Australian red waratah sea anemone</name>
    <dbReference type="NCBI Taxonomy" id="6105"/>
    <lineage>
        <taxon>Eukaryota</taxon>
        <taxon>Metazoa</taxon>
        <taxon>Cnidaria</taxon>
        <taxon>Anthozoa</taxon>
        <taxon>Hexacorallia</taxon>
        <taxon>Actiniaria</taxon>
        <taxon>Actiniidae</taxon>
        <taxon>Actinia</taxon>
    </lineage>
</organism>
<evidence type="ECO:0000259" key="15">
    <source>
        <dbReference type="PROSITE" id="PS51829"/>
    </source>
</evidence>
<dbReference type="GO" id="GO:0004252">
    <property type="term" value="F:serine-type endopeptidase activity"/>
    <property type="evidence" value="ECO:0007669"/>
    <property type="project" value="UniProtKB-UniRule"/>
</dbReference>
<dbReference type="InterPro" id="IPR038466">
    <property type="entry name" value="S8_pro-domain_sf"/>
</dbReference>
<dbReference type="PROSITE" id="PS00137">
    <property type="entry name" value="SUBTILASE_HIS"/>
    <property type="match status" value="1"/>
</dbReference>
<dbReference type="SUPFAM" id="SSF52743">
    <property type="entry name" value="Subtilisin-like"/>
    <property type="match status" value="1"/>
</dbReference>
<dbReference type="Proteomes" id="UP000515163">
    <property type="component" value="Unplaced"/>
</dbReference>
<dbReference type="AlphaFoldDB" id="A0A6P8H3J8"/>
<dbReference type="SUPFAM" id="SSF49785">
    <property type="entry name" value="Galactose-binding domain-like"/>
    <property type="match status" value="1"/>
</dbReference>
<keyword evidence="3" id="KW-0165">Cleavage on pair of basic residues</keyword>
<dbReference type="PROSITE" id="PS00136">
    <property type="entry name" value="SUBTILASE_ASP"/>
    <property type="match status" value="1"/>
</dbReference>
<evidence type="ECO:0000256" key="5">
    <source>
        <dbReference type="ARBA" id="ARBA00022801"/>
    </source>
</evidence>
<evidence type="ECO:0000256" key="9">
    <source>
        <dbReference type="ARBA" id="ARBA00023180"/>
    </source>
</evidence>
<evidence type="ECO:0000313" key="16">
    <source>
        <dbReference type="Proteomes" id="UP000515163"/>
    </source>
</evidence>
<evidence type="ECO:0000256" key="10">
    <source>
        <dbReference type="PIRSR" id="PIRSR615500-1"/>
    </source>
</evidence>
<dbReference type="InterPro" id="IPR008979">
    <property type="entry name" value="Galactose-bd-like_sf"/>
</dbReference>
<dbReference type="InterPro" id="IPR036852">
    <property type="entry name" value="Peptidase_S8/S53_dom_sf"/>
</dbReference>
<feature type="active site" description="Charge relay system" evidence="10 11">
    <location>
        <position position="227"/>
    </location>
</feature>
<dbReference type="PROSITE" id="PS51829">
    <property type="entry name" value="P_HOMO_B"/>
    <property type="match status" value="1"/>
</dbReference>
<dbReference type="OrthoDB" id="300641at2759"/>
<dbReference type="PANTHER" id="PTHR42884:SF23">
    <property type="entry name" value="FURIN-LIKE PROTEASE 2"/>
    <property type="match status" value="1"/>
</dbReference>
<dbReference type="Gene3D" id="2.60.120.260">
    <property type="entry name" value="Galactose-binding domain-like"/>
    <property type="match status" value="1"/>
</dbReference>
<evidence type="ECO:0000256" key="6">
    <source>
        <dbReference type="ARBA" id="ARBA00022825"/>
    </source>
</evidence>
<feature type="signal peptide" evidence="14">
    <location>
        <begin position="1"/>
        <end position="22"/>
    </location>
</feature>
<evidence type="ECO:0000256" key="7">
    <source>
        <dbReference type="ARBA" id="ARBA00023145"/>
    </source>
</evidence>
<protein>
    <submittedName>
        <fullName evidence="17">PC3-like endoprotease variant B</fullName>
    </submittedName>
</protein>
<gene>
    <name evidence="17" type="primary">LOC116288300</name>
</gene>
<dbReference type="KEGG" id="aten:116288300"/>
<dbReference type="PANTHER" id="PTHR42884">
    <property type="entry name" value="PROPROTEIN CONVERTASE SUBTILISIN/KEXIN-RELATED"/>
    <property type="match status" value="1"/>
</dbReference>
<dbReference type="CDD" id="cd04059">
    <property type="entry name" value="Peptidases_S8_Protein_convertases_Kexins_Furin-like"/>
    <property type="match status" value="1"/>
</dbReference>
<feature type="chain" id="PRO_5028041176" evidence="14">
    <location>
        <begin position="23"/>
        <end position="721"/>
    </location>
</feature>
<accession>A0A6P8H3J8</accession>
<feature type="active site" description="Charge relay system" evidence="10 11">
    <location>
        <position position="405"/>
    </location>
</feature>
<dbReference type="RefSeq" id="XP_031550934.1">
    <property type="nucleotide sequence ID" value="XM_031695074.1"/>
</dbReference>
<name>A0A6P8H3J8_ACTTE</name>
<dbReference type="GO" id="GO:0016485">
    <property type="term" value="P:protein processing"/>
    <property type="evidence" value="ECO:0007669"/>
    <property type="project" value="TreeGrafter"/>
</dbReference>
<comment type="similarity">
    <text evidence="1">Belongs to the peptidase S8 family. Furin subfamily.</text>
</comment>
<evidence type="ECO:0000256" key="8">
    <source>
        <dbReference type="ARBA" id="ARBA00023157"/>
    </source>
</evidence>
<dbReference type="FunFam" id="3.40.50.200:FF:000021">
    <property type="entry name" value="Proprotein convertase subtilisin/kexin type 5a"/>
    <property type="match status" value="1"/>
</dbReference>
<keyword evidence="9" id="KW-0325">Glycoprotein</keyword>
<keyword evidence="6 11" id="KW-0720">Serine protease</keyword>
<dbReference type="PRINTS" id="PR00723">
    <property type="entry name" value="SUBTILISIN"/>
</dbReference>
<dbReference type="Gene3D" id="3.30.70.850">
    <property type="entry name" value="Peptidase S8, pro-domain"/>
    <property type="match status" value="1"/>
</dbReference>
<evidence type="ECO:0000256" key="4">
    <source>
        <dbReference type="ARBA" id="ARBA00022729"/>
    </source>
</evidence>
<dbReference type="FunFam" id="2.60.120.260:FF:000006">
    <property type="entry name" value="Proprotein convertase subtilisin/kexin type 5"/>
    <property type="match status" value="1"/>
</dbReference>
<dbReference type="Gene3D" id="3.40.50.200">
    <property type="entry name" value="Peptidase S8/S53 domain"/>
    <property type="match status" value="1"/>
</dbReference>
<feature type="domain" description="P/Homo B" evidence="15">
    <location>
        <begin position="480"/>
        <end position="613"/>
    </location>
</feature>
<dbReference type="GO" id="GO:0000139">
    <property type="term" value="C:Golgi membrane"/>
    <property type="evidence" value="ECO:0007669"/>
    <property type="project" value="TreeGrafter"/>
</dbReference>
<evidence type="ECO:0000256" key="13">
    <source>
        <dbReference type="SAM" id="MobiDB-lite"/>
    </source>
</evidence>
<reference evidence="17" key="1">
    <citation type="submission" date="2025-08" db="UniProtKB">
        <authorList>
            <consortium name="RefSeq"/>
        </authorList>
    </citation>
    <scope>IDENTIFICATION</scope>
    <source>
        <tissue evidence="17">Tentacle</tissue>
    </source>
</reference>
<evidence type="ECO:0000256" key="14">
    <source>
        <dbReference type="SAM" id="SignalP"/>
    </source>
</evidence>
<dbReference type="InterPro" id="IPR000209">
    <property type="entry name" value="Peptidase_S8/S53_dom"/>
</dbReference>
<dbReference type="InterPro" id="IPR034182">
    <property type="entry name" value="Kexin/furin"/>
</dbReference>
<dbReference type="InterPro" id="IPR002884">
    <property type="entry name" value="P_dom"/>
</dbReference>
<dbReference type="PROSITE" id="PS51892">
    <property type="entry name" value="SUBTILASE"/>
    <property type="match status" value="1"/>
</dbReference>
<proteinExistence type="inferred from homology"/>
<dbReference type="GO" id="GO:0005802">
    <property type="term" value="C:trans-Golgi network"/>
    <property type="evidence" value="ECO:0007669"/>
    <property type="project" value="TreeGrafter"/>
</dbReference>
<dbReference type="Pfam" id="PF16470">
    <property type="entry name" value="S8_pro-domain"/>
    <property type="match status" value="1"/>
</dbReference>
<dbReference type="InterPro" id="IPR023827">
    <property type="entry name" value="Peptidase_S8_Asp-AS"/>
</dbReference>
<dbReference type="InterPro" id="IPR022398">
    <property type="entry name" value="Peptidase_S8_His-AS"/>
</dbReference>
<evidence type="ECO:0000256" key="12">
    <source>
        <dbReference type="SAM" id="Coils"/>
    </source>
</evidence>
<feature type="region of interest" description="Disordered" evidence="13">
    <location>
        <begin position="194"/>
        <end position="229"/>
    </location>
</feature>
<keyword evidence="5 11" id="KW-0378">Hydrolase</keyword>
<dbReference type="InParanoid" id="A0A6P8H3J8"/>
<keyword evidence="2 11" id="KW-0645">Protease</keyword>
<evidence type="ECO:0000256" key="11">
    <source>
        <dbReference type="PROSITE-ProRule" id="PRU01240"/>
    </source>
</evidence>
<dbReference type="Pfam" id="PF01483">
    <property type="entry name" value="P_proprotein"/>
    <property type="match status" value="1"/>
</dbReference>